<dbReference type="EMBL" id="WBZB01000014">
    <property type="protein sequence ID" value="KAB3531109.1"/>
    <property type="molecule type" value="Genomic_DNA"/>
</dbReference>
<dbReference type="Proteomes" id="UP000465601">
    <property type="component" value="Unassembled WGS sequence"/>
</dbReference>
<reference evidence="2 3" key="1">
    <citation type="submission" date="2019-10" db="EMBL/GenBank/DDBJ databases">
        <title>Alkaliphilus serpentinus sp. nov. and Alkaliphilus pronyensis sp. nov., two novel anaerobic alkaliphilic species isolated from the serpentinized-hosted hydrothermal field of the Prony Bay (New Caledonia).</title>
        <authorList>
            <person name="Postec A."/>
        </authorList>
    </citation>
    <scope>NUCLEOTIDE SEQUENCE [LARGE SCALE GENOMIC DNA]</scope>
    <source>
        <strain evidence="2 3">LacT</strain>
    </source>
</reference>
<feature type="coiled-coil region" evidence="1">
    <location>
        <begin position="49"/>
        <end position="93"/>
    </location>
</feature>
<keyword evidence="1" id="KW-0175">Coiled coil</keyword>
<dbReference type="OrthoDB" id="146245at2"/>
<sequence length="428" mass="50734">MKAMIEDRENIIQWQADPEFDIEDLKEISLKLWWQSVTEYPTFIKKISLKDKRNNEKRVEEFRKKLEKRLEALTEEKKKNEEWSKEIIQLIKELEVSIIGYENSCIDFFSRRGYSEVTEDFLNAVKEFDNRINPMDIFQAIRNVWIMNSIQILFDLEVRLTPAIFGYSMLYPYSDNYLDNEVIKKEDKVEFNNRFRQVLTGDKLCANNDLEGCIFRLVEKIEEQFPRRRFEGVYNSLLAIHTGQEKSLIQQKSLSLPYERDIMGISFEKGGSSVLADGYLVKGSLTREEEIFTFAYGTFLQIIDDLQDVEEDMKNGHMTIFSQVAGKWPLDPLVNKLFWYIEKVLGSFYINEGKDKEMLKNVIRESCRTMIMEAISTNKRFFSKKYLKDIEEYSMLRLTYFRKLKKKFSKSFSSKDINHICQALGNNR</sequence>
<evidence type="ECO:0000313" key="3">
    <source>
        <dbReference type="Proteomes" id="UP000465601"/>
    </source>
</evidence>
<evidence type="ECO:0000256" key="1">
    <source>
        <dbReference type="SAM" id="Coils"/>
    </source>
</evidence>
<proteinExistence type="predicted"/>
<dbReference type="RefSeq" id="WP_151865388.1">
    <property type="nucleotide sequence ID" value="NZ_WBZB01000014.1"/>
</dbReference>
<keyword evidence="3" id="KW-1185">Reference proteome</keyword>
<gene>
    <name evidence="2" type="ORF">F8153_05600</name>
</gene>
<evidence type="ECO:0000313" key="2">
    <source>
        <dbReference type="EMBL" id="KAB3531109.1"/>
    </source>
</evidence>
<accession>A0A833HPP0</accession>
<dbReference type="AlphaFoldDB" id="A0A833HPP0"/>
<protein>
    <submittedName>
        <fullName evidence="2">Class 1 isoprenoid biosynthesis enzyme</fullName>
    </submittedName>
</protein>
<comment type="caution">
    <text evidence="2">The sequence shown here is derived from an EMBL/GenBank/DDBJ whole genome shotgun (WGS) entry which is preliminary data.</text>
</comment>
<organism evidence="2 3">
    <name type="scientific">Alkaliphilus serpentinus</name>
    <dbReference type="NCBI Taxonomy" id="1482731"/>
    <lineage>
        <taxon>Bacteria</taxon>
        <taxon>Bacillati</taxon>
        <taxon>Bacillota</taxon>
        <taxon>Clostridia</taxon>
        <taxon>Peptostreptococcales</taxon>
        <taxon>Natronincolaceae</taxon>
        <taxon>Alkaliphilus</taxon>
    </lineage>
</organism>
<dbReference type="CDD" id="cd00385">
    <property type="entry name" value="Isoprenoid_Biosyn_C1"/>
    <property type="match status" value="1"/>
</dbReference>
<name>A0A833HPP0_9FIRM</name>